<evidence type="ECO:0000313" key="4">
    <source>
        <dbReference type="RefSeq" id="XP_033698949.1"/>
    </source>
</evidence>
<keyword evidence="2" id="KW-1185">Reference proteome</keyword>
<evidence type="ECO:0000313" key="3">
    <source>
        <dbReference type="RefSeq" id="XP_033698948.1"/>
    </source>
</evidence>
<evidence type="ECO:0000256" key="1">
    <source>
        <dbReference type="SAM" id="MobiDB-lite"/>
    </source>
</evidence>
<dbReference type="AlphaFoldDB" id="A0A6J3Q9N0"/>
<name>A0A6J3Q9N0_TURTR</name>
<gene>
    <name evidence="3 4" type="primary">LOC109549456</name>
</gene>
<dbReference type="Proteomes" id="UP000245320">
    <property type="component" value="Chromosome 17"/>
</dbReference>
<reference evidence="3 4" key="1">
    <citation type="submission" date="2025-04" db="UniProtKB">
        <authorList>
            <consortium name="RefSeq"/>
        </authorList>
    </citation>
    <scope>IDENTIFICATION</scope>
    <source>
        <tissue evidence="3 4">Spleen</tissue>
    </source>
</reference>
<proteinExistence type="predicted"/>
<accession>A0A6J3Q9N0</accession>
<dbReference type="RefSeq" id="XP_033698948.1">
    <property type="nucleotide sequence ID" value="XM_033843057.1"/>
</dbReference>
<dbReference type="RefSeq" id="XP_033698949.1">
    <property type="nucleotide sequence ID" value="XM_033843058.1"/>
</dbReference>
<sequence length="242" mass="27578">MSYNCNHLAHRHQPKELDRYLQGMQEDSPLEPSRTYQTVGWTTTPRPRPKNLLARMISSFFPSVCSHLETAAAEGASPKIPGTVHHLKIIPPEPASERSIQAISSQPICDLLNLQMGITRLCWTKGRSTRLESNFSCQNIGLIHGFWILTPSQFDSHLQGAQMACGSDGLMRRSLPSQCERHRWSEEHRHNRDKVREERSEHIYEPNPQDLVRDCGDTWKVKEPRMTLQFLAGMQGGNLCIV</sequence>
<organism evidence="2 4">
    <name type="scientific">Tursiops truncatus</name>
    <name type="common">Atlantic bottle-nosed dolphin</name>
    <name type="synonym">Delphinus truncatus</name>
    <dbReference type="NCBI Taxonomy" id="9739"/>
    <lineage>
        <taxon>Eukaryota</taxon>
        <taxon>Metazoa</taxon>
        <taxon>Chordata</taxon>
        <taxon>Craniata</taxon>
        <taxon>Vertebrata</taxon>
        <taxon>Euteleostomi</taxon>
        <taxon>Mammalia</taxon>
        <taxon>Eutheria</taxon>
        <taxon>Laurasiatheria</taxon>
        <taxon>Artiodactyla</taxon>
        <taxon>Whippomorpha</taxon>
        <taxon>Cetacea</taxon>
        <taxon>Odontoceti</taxon>
        <taxon>Delphinidae</taxon>
        <taxon>Tursiops</taxon>
    </lineage>
</organism>
<feature type="region of interest" description="Disordered" evidence="1">
    <location>
        <begin position="181"/>
        <end position="201"/>
    </location>
</feature>
<protein>
    <submittedName>
        <fullName evidence="3 4">Uncharacterized protein LOC109549456 isoform X1</fullName>
    </submittedName>
</protein>
<evidence type="ECO:0000313" key="2">
    <source>
        <dbReference type="Proteomes" id="UP000245320"/>
    </source>
</evidence>